<name>A0ABW0EA07_9BACT</name>
<evidence type="ECO:0000313" key="3">
    <source>
        <dbReference type="Proteomes" id="UP001596161"/>
    </source>
</evidence>
<keyword evidence="1" id="KW-0472">Membrane</keyword>
<dbReference type="Pfam" id="PF06170">
    <property type="entry name" value="DUF983"/>
    <property type="match status" value="1"/>
</dbReference>
<proteinExistence type="predicted"/>
<sequence length="131" mass="14685">MSQPNSLIYSILNTKCPRCREGNMFPKGTLYTTKFADMHSNCSSCGQSLEPEPGYYFGAMYVSFGINVGVFLVAMVVLYQFLEDVSTTMMLGVLLFVIVGFLPIIFRISRAMWISIFVHYEGPGNEIPKKA</sequence>
<dbReference type="Proteomes" id="UP001596161">
    <property type="component" value="Unassembled WGS sequence"/>
</dbReference>
<evidence type="ECO:0000313" key="2">
    <source>
        <dbReference type="EMBL" id="MFC5269570.1"/>
    </source>
</evidence>
<keyword evidence="3" id="KW-1185">Reference proteome</keyword>
<reference evidence="3" key="1">
    <citation type="journal article" date="2019" name="Int. J. Syst. Evol. Microbiol.">
        <title>The Global Catalogue of Microorganisms (GCM) 10K type strain sequencing project: providing services to taxonomists for standard genome sequencing and annotation.</title>
        <authorList>
            <consortium name="The Broad Institute Genomics Platform"/>
            <consortium name="The Broad Institute Genome Sequencing Center for Infectious Disease"/>
            <person name="Wu L."/>
            <person name="Ma J."/>
        </authorList>
    </citation>
    <scope>NUCLEOTIDE SEQUENCE [LARGE SCALE GENOMIC DNA]</scope>
    <source>
        <strain evidence="3">KACC 12602</strain>
    </source>
</reference>
<accession>A0ABW0EA07</accession>
<protein>
    <submittedName>
        <fullName evidence="2">DUF983 domain-containing protein</fullName>
    </submittedName>
</protein>
<organism evidence="2 3">
    <name type="scientific">Adhaeribacter terreus</name>
    <dbReference type="NCBI Taxonomy" id="529703"/>
    <lineage>
        <taxon>Bacteria</taxon>
        <taxon>Pseudomonadati</taxon>
        <taxon>Bacteroidota</taxon>
        <taxon>Cytophagia</taxon>
        <taxon>Cytophagales</taxon>
        <taxon>Hymenobacteraceae</taxon>
        <taxon>Adhaeribacter</taxon>
    </lineage>
</organism>
<dbReference type="EMBL" id="JBHSKT010000002">
    <property type="protein sequence ID" value="MFC5269570.1"/>
    <property type="molecule type" value="Genomic_DNA"/>
</dbReference>
<feature type="transmembrane region" description="Helical" evidence="1">
    <location>
        <begin position="88"/>
        <end position="106"/>
    </location>
</feature>
<keyword evidence="1" id="KW-0812">Transmembrane</keyword>
<evidence type="ECO:0000256" key="1">
    <source>
        <dbReference type="SAM" id="Phobius"/>
    </source>
</evidence>
<dbReference type="RefSeq" id="WP_378015951.1">
    <property type="nucleotide sequence ID" value="NZ_JBHSKT010000002.1"/>
</dbReference>
<gene>
    <name evidence="2" type="ORF">ACFPIB_03040</name>
</gene>
<keyword evidence="1" id="KW-1133">Transmembrane helix</keyword>
<feature type="transmembrane region" description="Helical" evidence="1">
    <location>
        <begin position="59"/>
        <end position="82"/>
    </location>
</feature>
<dbReference type="InterPro" id="IPR009325">
    <property type="entry name" value="DUF983"/>
</dbReference>
<comment type="caution">
    <text evidence="2">The sequence shown here is derived from an EMBL/GenBank/DDBJ whole genome shotgun (WGS) entry which is preliminary data.</text>
</comment>